<dbReference type="OrthoDB" id="1935151at2"/>
<organism evidence="1 2">
    <name type="scientific">Halanaerobium kushneri</name>
    <dbReference type="NCBI Taxonomy" id="56779"/>
    <lineage>
        <taxon>Bacteria</taxon>
        <taxon>Bacillati</taxon>
        <taxon>Bacillota</taxon>
        <taxon>Clostridia</taxon>
        <taxon>Halanaerobiales</taxon>
        <taxon>Halanaerobiaceae</taxon>
        <taxon>Halanaerobium</taxon>
    </lineage>
</organism>
<proteinExistence type="predicted"/>
<dbReference type="EMBL" id="FTNC01000001">
    <property type="protein sequence ID" value="SIQ05657.1"/>
    <property type="molecule type" value="Genomic_DNA"/>
</dbReference>
<dbReference type="Proteomes" id="UP000185669">
    <property type="component" value="Unassembled WGS sequence"/>
</dbReference>
<evidence type="ECO:0000313" key="2">
    <source>
        <dbReference type="Proteomes" id="UP000185669"/>
    </source>
</evidence>
<reference evidence="2" key="1">
    <citation type="submission" date="2017-01" db="EMBL/GenBank/DDBJ databases">
        <authorList>
            <person name="Varghese N."/>
            <person name="Submissions S."/>
        </authorList>
    </citation>
    <scope>NUCLEOTIDE SEQUENCE [LARGE SCALE GENOMIC DNA]</scope>
    <source>
        <strain evidence="2">ATCC 700103</strain>
    </source>
</reference>
<gene>
    <name evidence="1" type="ORF">SAMN05421834_101147</name>
</gene>
<sequence length="370" mass="41882">MQQINNPFLENMRPTDNTSLNRLRVIDIPDIPVDPEVKGKRGLRLMSADNLIKEIKKESKYLDLDLESIADVKLPVYLNKALESEELKVRLTAENIARRLGRNLAFILLTLKRGDQVNKDARPDWGDEHWDYWQQVENIIFAGGLCNSILGQRLKYYIDKIFREAETPQYNIKIAENPSLIPMIGAARHAPEKCSRLLVFDFGQTLIKRGLAVFKEEKLKEIIQFNSLESEHVGEIEFKNKSEEKMEAVKLKNHIIKIISETWKEIESEYKNPCSNISVSIANDLIDDKFFGGGYGKLGLLSDNLQEEIEAEVSSLIDREIEISFIHDGTAAADAYAETDNSVMLSFGTAIGVGFPIEKPGLRSVSADLL</sequence>
<name>A0A1N6PMU7_9FIRM</name>
<keyword evidence="2" id="KW-1185">Reference proteome</keyword>
<dbReference type="AlphaFoldDB" id="A0A1N6PMU7"/>
<accession>A0A1N6PMU7</accession>
<protein>
    <submittedName>
        <fullName evidence="1">Uncharacterized protein</fullName>
    </submittedName>
</protein>
<dbReference type="RefSeq" id="WP_076543448.1">
    <property type="nucleotide sequence ID" value="NZ_FTNC01000001.1"/>
</dbReference>
<evidence type="ECO:0000313" key="1">
    <source>
        <dbReference type="EMBL" id="SIQ05657.1"/>
    </source>
</evidence>
<dbReference type="STRING" id="56779.SAMN05421834_101147"/>